<accession>A0A7R8YQ94</accession>
<dbReference type="InParanoid" id="A0A7R8YQ94"/>
<evidence type="ECO:0000313" key="2">
    <source>
        <dbReference type="EMBL" id="CAD7080250.1"/>
    </source>
</evidence>
<evidence type="ECO:0000313" key="3">
    <source>
        <dbReference type="Proteomes" id="UP000594454"/>
    </source>
</evidence>
<dbReference type="AlphaFoldDB" id="A0A7R8YQ94"/>
<reference evidence="2 3" key="1">
    <citation type="submission" date="2020-11" db="EMBL/GenBank/DDBJ databases">
        <authorList>
            <person name="Wallbank WR R."/>
            <person name="Pardo Diaz C."/>
            <person name="Kozak K."/>
            <person name="Martin S."/>
            <person name="Jiggins C."/>
            <person name="Moest M."/>
            <person name="Warren A I."/>
            <person name="Generalovic N T."/>
            <person name="Byers J.R.P. K."/>
            <person name="Montejo-Kovacevich G."/>
            <person name="Yen C E."/>
        </authorList>
    </citation>
    <scope>NUCLEOTIDE SEQUENCE [LARGE SCALE GENOMIC DNA]</scope>
</reference>
<name>A0A7R8YQ94_HERIL</name>
<gene>
    <name evidence="2" type="ORF">HERILL_LOCUS3415</name>
</gene>
<proteinExistence type="predicted"/>
<feature type="chain" id="PRO_5030638858" evidence="1">
    <location>
        <begin position="22"/>
        <end position="95"/>
    </location>
</feature>
<sequence>MRGLALLLFTFLSLGFYETIAFPQGERTPTKQSNFYSPDAKSFQNHPDFEGIPYMELTDDSPEQDKKIINEIITKVGTSIVAIDGNVYISILYAK</sequence>
<organism evidence="2 3">
    <name type="scientific">Hermetia illucens</name>
    <name type="common">Black soldier fly</name>
    <dbReference type="NCBI Taxonomy" id="343691"/>
    <lineage>
        <taxon>Eukaryota</taxon>
        <taxon>Metazoa</taxon>
        <taxon>Ecdysozoa</taxon>
        <taxon>Arthropoda</taxon>
        <taxon>Hexapoda</taxon>
        <taxon>Insecta</taxon>
        <taxon>Pterygota</taxon>
        <taxon>Neoptera</taxon>
        <taxon>Endopterygota</taxon>
        <taxon>Diptera</taxon>
        <taxon>Brachycera</taxon>
        <taxon>Stratiomyomorpha</taxon>
        <taxon>Stratiomyidae</taxon>
        <taxon>Hermetiinae</taxon>
        <taxon>Hermetia</taxon>
    </lineage>
</organism>
<feature type="signal peptide" evidence="1">
    <location>
        <begin position="1"/>
        <end position="21"/>
    </location>
</feature>
<keyword evidence="3" id="KW-1185">Reference proteome</keyword>
<dbReference type="Proteomes" id="UP000594454">
    <property type="component" value="Chromosome 1"/>
</dbReference>
<protein>
    <submittedName>
        <fullName evidence="2">Uncharacterized protein</fullName>
    </submittedName>
</protein>
<dbReference type="EMBL" id="LR899009">
    <property type="protein sequence ID" value="CAD7080250.1"/>
    <property type="molecule type" value="Genomic_DNA"/>
</dbReference>
<keyword evidence="1" id="KW-0732">Signal</keyword>
<evidence type="ECO:0000256" key="1">
    <source>
        <dbReference type="SAM" id="SignalP"/>
    </source>
</evidence>